<dbReference type="GO" id="GO:0008360">
    <property type="term" value="P:regulation of cell shape"/>
    <property type="evidence" value="ECO:0007669"/>
    <property type="project" value="UniProtKB-KW"/>
</dbReference>
<feature type="domain" description="Mur ligase central" evidence="9">
    <location>
        <begin position="107"/>
        <end position="238"/>
    </location>
</feature>
<gene>
    <name evidence="7" type="primary">murD</name>
    <name evidence="10" type="ORF">ENI13_00870</name>
</gene>
<dbReference type="Pfam" id="PF08245">
    <property type="entry name" value="Mur_ligase_M"/>
    <property type="match status" value="1"/>
</dbReference>
<comment type="catalytic activity">
    <reaction evidence="7">
        <text>UDP-N-acetyl-alpha-D-muramoyl-L-alanine + D-glutamate + ATP = UDP-N-acetyl-alpha-D-muramoyl-L-alanyl-D-glutamate + ADP + phosphate + H(+)</text>
        <dbReference type="Rhea" id="RHEA:16429"/>
        <dbReference type="ChEBI" id="CHEBI:15378"/>
        <dbReference type="ChEBI" id="CHEBI:29986"/>
        <dbReference type="ChEBI" id="CHEBI:30616"/>
        <dbReference type="ChEBI" id="CHEBI:43474"/>
        <dbReference type="ChEBI" id="CHEBI:83898"/>
        <dbReference type="ChEBI" id="CHEBI:83900"/>
        <dbReference type="ChEBI" id="CHEBI:456216"/>
        <dbReference type="EC" id="6.3.2.9"/>
    </reaction>
</comment>
<dbReference type="SUPFAM" id="SSF53623">
    <property type="entry name" value="MurD-like peptide ligases, catalytic domain"/>
    <property type="match status" value="1"/>
</dbReference>
<dbReference type="EC" id="6.3.2.9" evidence="7"/>
<accession>A0A7C1S987</accession>
<proteinExistence type="inferred from homology"/>
<dbReference type="PANTHER" id="PTHR43692">
    <property type="entry name" value="UDP-N-ACETYLMURAMOYLALANINE--D-GLUTAMATE LIGASE"/>
    <property type="match status" value="1"/>
</dbReference>
<keyword evidence="4 7" id="KW-0436">Ligase</keyword>
<comment type="caution">
    <text evidence="10">The sequence shown here is derived from an EMBL/GenBank/DDBJ whole genome shotgun (WGS) entry which is preliminary data.</text>
</comment>
<keyword evidence="3 7" id="KW-0963">Cytoplasm</keyword>
<dbReference type="HAMAP" id="MF_00639">
    <property type="entry name" value="MurD"/>
    <property type="match status" value="1"/>
</dbReference>
<dbReference type="Gene3D" id="3.40.50.720">
    <property type="entry name" value="NAD(P)-binding Rossmann-like Domain"/>
    <property type="match status" value="1"/>
</dbReference>
<protein>
    <recommendedName>
        <fullName evidence="7">UDP-N-acetylmuramoylalanine--D-glutamate ligase</fullName>
        <ecNumber evidence="7">6.3.2.9</ecNumber>
    </recommendedName>
    <alternativeName>
        <fullName evidence="7">D-glutamic acid-adding enzyme</fullName>
    </alternativeName>
    <alternativeName>
        <fullName evidence="7">UDP-N-acetylmuramoyl-L-alanyl-D-glutamate synthetase</fullName>
    </alternativeName>
</protein>
<evidence type="ECO:0000256" key="3">
    <source>
        <dbReference type="ARBA" id="ARBA00022490"/>
    </source>
</evidence>
<dbReference type="GO" id="GO:0051301">
    <property type="term" value="P:cell division"/>
    <property type="evidence" value="ECO:0007669"/>
    <property type="project" value="UniProtKB-KW"/>
</dbReference>
<dbReference type="AlphaFoldDB" id="A0A7C1S987"/>
<dbReference type="InterPro" id="IPR036615">
    <property type="entry name" value="Mur_ligase_C_dom_sf"/>
</dbReference>
<keyword evidence="7" id="KW-0573">Peptidoglycan synthesis</keyword>
<feature type="binding site" evidence="7">
    <location>
        <begin position="109"/>
        <end position="115"/>
    </location>
    <ligand>
        <name>ATP</name>
        <dbReference type="ChEBI" id="CHEBI:30616"/>
    </ligand>
</feature>
<dbReference type="GO" id="GO:0005524">
    <property type="term" value="F:ATP binding"/>
    <property type="evidence" value="ECO:0007669"/>
    <property type="project" value="UniProtKB-UniRule"/>
</dbReference>
<name>A0A7C1S987_UNCC3</name>
<dbReference type="GO" id="GO:0008764">
    <property type="term" value="F:UDP-N-acetylmuramoylalanine-D-glutamate ligase activity"/>
    <property type="evidence" value="ECO:0007669"/>
    <property type="project" value="UniProtKB-UniRule"/>
</dbReference>
<keyword evidence="5 7" id="KW-0547">Nucleotide-binding</keyword>
<dbReference type="GO" id="GO:0009252">
    <property type="term" value="P:peptidoglycan biosynthetic process"/>
    <property type="evidence" value="ECO:0007669"/>
    <property type="project" value="UniProtKB-UniRule"/>
</dbReference>
<comment type="subcellular location">
    <subcellularLocation>
        <location evidence="1 7">Cytoplasm</location>
    </subcellularLocation>
</comment>
<keyword evidence="7" id="KW-0961">Cell wall biogenesis/degradation</keyword>
<dbReference type="UniPathway" id="UPA00219"/>
<dbReference type="SUPFAM" id="SSF51984">
    <property type="entry name" value="MurCD N-terminal domain"/>
    <property type="match status" value="1"/>
</dbReference>
<keyword evidence="7" id="KW-0131">Cell cycle</keyword>
<comment type="function">
    <text evidence="7">Cell wall formation. Catalyzes the addition of glutamate to the nucleotide precursor UDP-N-acetylmuramoyl-L-alanine (UMA).</text>
</comment>
<evidence type="ECO:0000256" key="7">
    <source>
        <dbReference type="HAMAP-Rule" id="MF_00639"/>
    </source>
</evidence>
<evidence type="ECO:0000259" key="9">
    <source>
        <dbReference type="Pfam" id="PF08245"/>
    </source>
</evidence>
<evidence type="ECO:0000259" key="8">
    <source>
        <dbReference type="Pfam" id="PF02875"/>
    </source>
</evidence>
<dbReference type="PANTHER" id="PTHR43692:SF1">
    <property type="entry name" value="UDP-N-ACETYLMURAMOYLALANINE--D-GLUTAMATE LIGASE"/>
    <property type="match status" value="1"/>
</dbReference>
<sequence length="413" mass="46173">MKLSELKNKKILVLGFGREGKDTYDFLKKKGLGSVIGIADIKEDLQKEEATMHLGSSYLKAIGEYDIIIRSPGIPLSKIQEHLTSQQTLTSQTEIFFSNMKGTIIGITGTKGKSTTASLMYEVLKKEGVRAHLIGNIGKPVLEFLYNNSEDDVFVYELSSFQLATLKISPHIAVFLNLYEEHLDWHGTFKEYAESKANITRFQTIKDYIIFNKEDDKVKAIVDGSKAQKIGFKENRGKNMAASKEPILLVAELFGIPQKTAEKTVQEFKGLEHRLQKVGTYNGITFYNDSLATIPEATIAALDILGEDVQTLIAGGLDRGVSYEELGKRIQESNIETLILFKDTGDKILRAVNNNIKHIFVDSMEEAVENAFKATNNGRICLLSPASSSFNLFKDYEDRGNQFIKYAKEDPLS</sequence>
<dbReference type="EMBL" id="DRHL01000045">
    <property type="protein sequence ID" value="HEB13513.1"/>
    <property type="molecule type" value="Genomic_DNA"/>
</dbReference>
<reference evidence="10" key="1">
    <citation type="journal article" date="2020" name="mSystems">
        <title>Genome- and Community-Level Interaction Insights into Carbon Utilization and Element Cycling Functions of Hydrothermarchaeota in Hydrothermal Sediment.</title>
        <authorList>
            <person name="Zhou Z."/>
            <person name="Liu Y."/>
            <person name="Xu W."/>
            <person name="Pan J."/>
            <person name="Luo Z.H."/>
            <person name="Li M."/>
        </authorList>
    </citation>
    <scope>NUCLEOTIDE SEQUENCE [LARGE SCALE GENOMIC DNA]</scope>
    <source>
        <strain evidence="10">HyVt-369</strain>
    </source>
</reference>
<organism evidence="10">
    <name type="scientific">candidate division CPR3 bacterium</name>
    <dbReference type="NCBI Taxonomy" id="2268181"/>
    <lineage>
        <taxon>Bacteria</taxon>
        <taxon>Bacteria division CPR3</taxon>
    </lineage>
</organism>
<evidence type="ECO:0000256" key="4">
    <source>
        <dbReference type="ARBA" id="ARBA00022598"/>
    </source>
</evidence>
<dbReference type="Pfam" id="PF02875">
    <property type="entry name" value="Mur_ligase_C"/>
    <property type="match status" value="1"/>
</dbReference>
<dbReference type="Gene3D" id="3.40.1190.10">
    <property type="entry name" value="Mur-like, catalytic domain"/>
    <property type="match status" value="1"/>
</dbReference>
<comment type="similarity">
    <text evidence="7">Belongs to the MurCDEF family.</text>
</comment>
<keyword evidence="7" id="KW-0133">Cell shape</keyword>
<feature type="domain" description="Mur ligase C-terminal" evidence="8">
    <location>
        <begin position="273"/>
        <end position="386"/>
    </location>
</feature>
<dbReference type="SUPFAM" id="SSF53244">
    <property type="entry name" value="MurD-like peptide ligases, peptide-binding domain"/>
    <property type="match status" value="1"/>
</dbReference>
<keyword evidence="6 7" id="KW-0067">ATP-binding</keyword>
<dbReference type="Proteomes" id="UP000885695">
    <property type="component" value="Unassembled WGS sequence"/>
</dbReference>
<dbReference type="InterPro" id="IPR004101">
    <property type="entry name" value="Mur_ligase_C"/>
</dbReference>
<evidence type="ECO:0000313" key="10">
    <source>
        <dbReference type="EMBL" id="HEB13513.1"/>
    </source>
</evidence>
<evidence type="ECO:0000256" key="6">
    <source>
        <dbReference type="ARBA" id="ARBA00022840"/>
    </source>
</evidence>
<dbReference type="InterPro" id="IPR013221">
    <property type="entry name" value="Mur_ligase_cen"/>
</dbReference>
<keyword evidence="7" id="KW-0132">Cell division</keyword>
<evidence type="ECO:0000256" key="1">
    <source>
        <dbReference type="ARBA" id="ARBA00004496"/>
    </source>
</evidence>
<dbReference type="InterPro" id="IPR036565">
    <property type="entry name" value="Mur-like_cat_sf"/>
</dbReference>
<evidence type="ECO:0000256" key="5">
    <source>
        <dbReference type="ARBA" id="ARBA00022741"/>
    </source>
</evidence>
<comment type="pathway">
    <text evidence="2 7">Cell wall biogenesis; peptidoglycan biosynthesis.</text>
</comment>
<dbReference type="GO" id="GO:0071555">
    <property type="term" value="P:cell wall organization"/>
    <property type="evidence" value="ECO:0007669"/>
    <property type="project" value="UniProtKB-KW"/>
</dbReference>
<dbReference type="Gene3D" id="3.90.190.20">
    <property type="entry name" value="Mur ligase, C-terminal domain"/>
    <property type="match status" value="1"/>
</dbReference>
<dbReference type="InterPro" id="IPR005762">
    <property type="entry name" value="MurD"/>
</dbReference>
<evidence type="ECO:0000256" key="2">
    <source>
        <dbReference type="ARBA" id="ARBA00004752"/>
    </source>
</evidence>
<dbReference type="GO" id="GO:0005737">
    <property type="term" value="C:cytoplasm"/>
    <property type="evidence" value="ECO:0007669"/>
    <property type="project" value="UniProtKB-SubCell"/>
</dbReference>